<evidence type="ECO:0000313" key="5">
    <source>
        <dbReference type="EMBL" id="MXQ66258.1"/>
    </source>
</evidence>
<keyword evidence="1" id="KW-0547">Nucleotide-binding</keyword>
<feature type="domain" description="ABC transporter" evidence="4">
    <location>
        <begin position="348"/>
        <end position="582"/>
    </location>
</feature>
<dbReference type="CDD" id="cd03228">
    <property type="entry name" value="ABCC_MRP_Like"/>
    <property type="match status" value="1"/>
</dbReference>
<dbReference type="GO" id="GO:0034040">
    <property type="term" value="F:ATPase-coupled lipid transmembrane transporter activity"/>
    <property type="evidence" value="ECO:0007669"/>
    <property type="project" value="TreeGrafter"/>
</dbReference>
<dbReference type="GO" id="GO:0016887">
    <property type="term" value="F:ATP hydrolysis activity"/>
    <property type="evidence" value="ECO:0007669"/>
    <property type="project" value="InterPro"/>
</dbReference>
<dbReference type="OrthoDB" id="9806127at2"/>
<feature type="transmembrane region" description="Helical" evidence="3">
    <location>
        <begin position="152"/>
        <end position="179"/>
    </location>
</feature>
<keyword evidence="3" id="KW-0472">Membrane</keyword>
<sequence length="594" mass="62918">MLPTRWAPRSSPRWRAQRMLWDGAPRQAVLLYACAAVGALAPVVLLVGVGRIVRAAAGDRQATWPWIAVSGAAIGVLLVGDTVRDHVAGIARARLTFALQERLMTALIRPAGIAHLTDQGNLDALAGAKGALTGFQPANAPLTQVALAGDRLGGLAACVLVGAFRWWLGAGLLLVWLAVRRPLRTVITEHVAALGGDAGKIRRAVYFFELATDPAAAPEVRAYGLGRWTVDRLREHWLLAMAAAWSVRARVYRTVALTAGLVVAANLAACWVLADAVAHHRIGLAELAAYFPAIVATSAVGGISTEDIALAWMLASLPDVERLEAGIARSAVPLGGARPVGDLPRRTIRLEGVRFAFGDRPVLDGLDLDIPVGASTAIVGANGAGKTTLIRLLTRLHDPSGGRITVDGTDLADLDPADWQRRCALISQDFARLPFTLADNIGVGASRAALRAAAERAGAADLVAGLPDGWDTPLGVPGGRDLSRGQWQRVALARALYAAEHGARILVLDEPTAWLDAAAEADFHRRFLAMTRGLTTIIVAHRFSTVRRADRIHVLHDGKVAESGDHDTLLALDGRYAAMFTAQAARFAGEATAR</sequence>
<evidence type="ECO:0000256" key="1">
    <source>
        <dbReference type="ARBA" id="ARBA00022741"/>
    </source>
</evidence>
<gene>
    <name evidence="5" type="ORF">GQ466_19770</name>
</gene>
<dbReference type="PANTHER" id="PTHR24221">
    <property type="entry name" value="ATP-BINDING CASSETTE SUB-FAMILY B"/>
    <property type="match status" value="1"/>
</dbReference>
<feature type="transmembrane region" description="Helical" evidence="3">
    <location>
        <begin position="62"/>
        <end position="80"/>
    </location>
</feature>
<dbReference type="RefSeq" id="WP_161104469.1">
    <property type="nucleotide sequence ID" value="NZ_JBHLYI010000007.1"/>
</dbReference>
<dbReference type="InterPro" id="IPR039421">
    <property type="entry name" value="Type_1_exporter"/>
</dbReference>
<keyword evidence="3" id="KW-0812">Transmembrane</keyword>
<dbReference type="InterPro" id="IPR003593">
    <property type="entry name" value="AAA+_ATPase"/>
</dbReference>
<dbReference type="EMBL" id="WUTW01000004">
    <property type="protein sequence ID" value="MXQ66258.1"/>
    <property type="molecule type" value="Genomic_DNA"/>
</dbReference>
<dbReference type="InterPro" id="IPR027417">
    <property type="entry name" value="P-loop_NTPase"/>
</dbReference>
<dbReference type="Gene3D" id="3.40.50.300">
    <property type="entry name" value="P-loop containing nucleotide triphosphate hydrolases"/>
    <property type="match status" value="1"/>
</dbReference>
<proteinExistence type="predicted"/>
<dbReference type="Pfam" id="PF00005">
    <property type="entry name" value="ABC_tran"/>
    <property type="match status" value="1"/>
</dbReference>
<dbReference type="SMART" id="SM00382">
    <property type="entry name" value="AAA"/>
    <property type="match status" value="1"/>
</dbReference>
<dbReference type="GO" id="GO:0005524">
    <property type="term" value="F:ATP binding"/>
    <property type="evidence" value="ECO:0007669"/>
    <property type="project" value="UniProtKB-KW"/>
</dbReference>
<keyword evidence="6" id="KW-1185">Reference proteome</keyword>
<keyword evidence="3" id="KW-1133">Transmembrane helix</keyword>
<dbReference type="PANTHER" id="PTHR24221:SF654">
    <property type="entry name" value="ATP-BINDING CASSETTE SUB-FAMILY B MEMBER 6"/>
    <property type="match status" value="1"/>
</dbReference>
<name>A0A6I4W9G0_9ACTN</name>
<dbReference type="SUPFAM" id="SSF52540">
    <property type="entry name" value="P-loop containing nucleoside triphosphate hydrolases"/>
    <property type="match status" value="1"/>
</dbReference>
<evidence type="ECO:0000259" key="4">
    <source>
        <dbReference type="PROSITE" id="PS50893"/>
    </source>
</evidence>
<evidence type="ECO:0000256" key="2">
    <source>
        <dbReference type="ARBA" id="ARBA00022840"/>
    </source>
</evidence>
<reference evidence="5 6" key="1">
    <citation type="submission" date="2019-12" db="EMBL/GenBank/DDBJ databases">
        <title>Nocardia macrotermitis sp. nov. and Nocardia aurantia sp. nov., isolated from the gut of the fungus growing-termite Macrotermes natalensis.</title>
        <authorList>
            <person name="Christine B."/>
            <person name="Rene B."/>
        </authorList>
    </citation>
    <scope>NUCLEOTIDE SEQUENCE [LARGE SCALE GENOMIC DNA]</scope>
    <source>
        <strain evidence="5 6">DSM 102126</strain>
    </source>
</reference>
<organism evidence="5 6">
    <name type="scientific">Actinomadura rayongensis</name>
    <dbReference type="NCBI Taxonomy" id="1429076"/>
    <lineage>
        <taxon>Bacteria</taxon>
        <taxon>Bacillati</taxon>
        <taxon>Actinomycetota</taxon>
        <taxon>Actinomycetes</taxon>
        <taxon>Streptosporangiales</taxon>
        <taxon>Thermomonosporaceae</taxon>
        <taxon>Actinomadura</taxon>
    </lineage>
</organism>
<dbReference type="AlphaFoldDB" id="A0A6I4W9G0"/>
<keyword evidence="2 5" id="KW-0067">ATP-binding</keyword>
<accession>A0A6I4W9G0</accession>
<protein>
    <submittedName>
        <fullName evidence="5">ATP-binding cassette domain-containing protein</fullName>
    </submittedName>
</protein>
<feature type="transmembrane region" description="Helical" evidence="3">
    <location>
        <begin position="251"/>
        <end position="274"/>
    </location>
</feature>
<comment type="caution">
    <text evidence="5">The sequence shown here is derived from an EMBL/GenBank/DDBJ whole genome shotgun (WGS) entry which is preliminary data.</text>
</comment>
<dbReference type="Proteomes" id="UP000431901">
    <property type="component" value="Unassembled WGS sequence"/>
</dbReference>
<evidence type="ECO:0000313" key="6">
    <source>
        <dbReference type="Proteomes" id="UP000431901"/>
    </source>
</evidence>
<dbReference type="PROSITE" id="PS50893">
    <property type="entry name" value="ABC_TRANSPORTER_2"/>
    <property type="match status" value="1"/>
</dbReference>
<dbReference type="InterPro" id="IPR003439">
    <property type="entry name" value="ABC_transporter-like_ATP-bd"/>
</dbReference>
<feature type="transmembrane region" description="Helical" evidence="3">
    <location>
        <begin position="29"/>
        <end position="50"/>
    </location>
</feature>
<evidence type="ECO:0000256" key="3">
    <source>
        <dbReference type="SAM" id="Phobius"/>
    </source>
</evidence>